<dbReference type="Pfam" id="PF00856">
    <property type="entry name" value="SET"/>
    <property type="match status" value="1"/>
</dbReference>
<evidence type="ECO:0000256" key="5">
    <source>
        <dbReference type="ARBA" id="ARBA00022691"/>
    </source>
</evidence>
<proteinExistence type="predicted"/>
<feature type="compositionally biased region" description="Polar residues" evidence="8">
    <location>
        <begin position="648"/>
        <end position="661"/>
    </location>
</feature>
<keyword evidence="6" id="KW-0479">Metal-binding</keyword>
<sequence length="766" mass="87745">CFTGSMDYGKSKNRRRSMRTLEKYFDQQKPSRSKRSEKFVNVKQERQRRREERKRQENQRSREKKVQERLISEEERRQVEELTKAIEKLRTDVLYLQLDAKAKELEDIKAQSYKKQEPATPAVGDPGMLEEVFVRGRTETSADWDAQAANQGEDGECLVDYIICSEPREIGEDPFTVKLLVKWEGYPTPTWEDSSSFAGNGNASDEFSLLQRWYDHVELYIRRIKTDAYFEKHFPNRYLKRKTGEGTGGYISNERGLYKNRLKAIERHFNAINRAWGLAPVFIEDWTKLDEVDEALRNLIYIHKRILAAGVSELLQKHQNGLNHMKCSGKCGECKRHDYKLMMKSKNGGEPKRAKNTHAVEHCCGHIEALVLTEDGPPELYKGQKVDASTFCRMRVECTDDCGCDEDTCANRVVQNGRQHPLLIFRDPVKGWTIRCLTEIDVHEVVSDYAGVMQLENSTDEIALTYDFSLTYPIDREDGMEENGKKGSTEIRQGEDGDGADGKEKSRPLFICAYEQGNESRFFSHSCSPNMHSENTIIKRDGLHANDIAFFPIRNLTRGEELTFDYFDGRPLNEETDVQHFEYCSCESPACRYTKKKVTAFLRWYRRKYGDIVSGEPEKRSLEMNENMLSNPVKRCLTTSEIGEADTGETSPSSCSGNSDPNENDVIKKRRVSRGESGSTLDGCIAPSATISSRAHSEESDFPKIVAEDPESQETANCHKGYGEDLNEDDALISDTDEMGHRKLRWAEAMKRYTIDTLCEGGYIEK</sequence>
<keyword evidence="5" id="KW-0949">S-adenosyl-L-methionine</keyword>
<feature type="non-terminal residue" evidence="10">
    <location>
        <position position="1"/>
    </location>
</feature>
<dbReference type="SMART" id="SM00317">
    <property type="entry name" value="SET"/>
    <property type="match status" value="1"/>
</dbReference>
<dbReference type="AlphaFoldDB" id="A0AAV5TFF7"/>
<evidence type="ECO:0000256" key="6">
    <source>
        <dbReference type="ARBA" id="ARBA00022723"/>
    </source>
</evidence>
<keyword evidence="3" id="KW-0489">Methyltransferase</keyword>
<dbReference type="GO" id="GO:0005694">
    <property type="term" value="C:chromosome"/>
    <property type="evidence" value="ECO:0007669"/>
    <property type="project" value="UniProtKB-SubCell"/>
</dbReference>
<keyword evidence="7" id="KW-0862">Zinc</keyword>
<evidence type="ECO:0000313" key="11">
    <source>
        <dbReference type="Proteomes" id="UP001432027"/>
    </source>
</evidence>
<dbReference type="PROSITE" id="PS50280">
    <property type="entry name" value="SET"/>
    <property type="match status" value="1"/>
</dbReference>
<keyword evidence="4" id="KW-0808">Transferase</keyword>
<accession>A0AAV5TFF7</accession>
<reference evidence="10" key="1">
    <citation type="submission" date="2023-10" db="EMBL/GenBank/DDBJ databases">
        <title>Genome assembly of Pristionchus species.</title>
        <authorList>
            <person name="Yoshida K."/>
            <person name="Sommer R.J."/>
        </authorList>
    </citation>
    <scope>NUCLEOTIDE SEQUENCE</scope>
    <source>
        <strain evidence="10">RS0144</strain>
    </source>
</reference>
<dbReference type="InterPro" id="IPR001214">
    <property type="entry name" value="SET_dom"/>
</dbReference>
<evidence type="ECO:0000256" key="7">
    <source>
        <dbReference type="ARBA" id="ARBA00022833"/>
    </source>
</evidence>
<feature type="region of interest" description="Disordered" evidence="8">
    <location>
        <begin position="643"/>
        <end position="734"/>
    </location>
</feature>
<dbReference type="GO" id="GO:0032259">
    <property type="term" value="P:methylation"/>
    <property type="evidence" value="ECO:0007669"/>
    <property type="project" value="UniProtKB-KW"/>
</dbReference>
<feature type="compositionally biased region" description="Basic and acidic residues" evidence="8">
    <location>
        <begin position="34"/>
        <end position="70"/>
    </location>
</feature>
<evidence type="ECO:0000256" key="2">
    <source>
        <dbReference type="ARBA" id="ARBA00022454"/>
    </source>
</evidence>
<dbReference type="GO" id="GO:0046872">
    <property type="term" value="F:metal ion binding"/>
    <property type="evidence" value="ECO:0007669"/>
    <property type="project" value="UniProtKB-KW"/>
</dbReference>
<comment type="caution">
    <text evidence="10">The sequence shown here is derived from an EMBL/GenBank/DDBJ whole genome shotgun (WGS) entry which is preliminary data.</text>
</comment>
<dbReference type="SUPFAM" id="SSF82199">
    <property type="entry name" value="SET domain"/>
    <property type="match status" value="1"/>
</dbReference>
<comment type="subcellular location">
    <subcellularLocation>
        <location evidence="1">Chromosome</location>
    </subcellularLocation>
</comment>
<dbReference type="PANTHER" id="PTHR46223">
    <property type="entry name" value="HISTONE-LYSINE N-METHYLTRANSFERASE SUV39H"/>
    <property type="match status" value="1"/>
</dbReference>
<evidence type="ECO:0000256" key="4">
    <source>
        <dbReference type="ARBA" id="ARBA00022679"/>
    </source>
</evidence>
<evidence type="ECO:0000256" key="1">
    <source>
        <dbReference type="ARBA" id="ARBA00004286"/>
    </source>
</evidence>
<feature type="compositionally biased region" description="Acidic residues" evidence="8">
    <location>
        <begin position="725"/>
        <end position="734"/>
    </location>
</feature>
<organism evidence="10 11">
    <name type="scientific">Pristionchus entomophagus</name>
    <dbReference type="NCBI Taxonomy" id="358040"/>
    <lineage>
        <taxon>Eukaryota</taxon>
        <taxon>Metazoa</taxon>
        <taxon>Ecdysozoa</taxon>
        <taxon>Nematoda</taxon>
        <taxon>Chromadorea</taxon>
        <taxon>Rhabditida</taxon>
        <taxon>Rhabditina</taxon>
        <taxon>Diplogasteromorpha</taxon>
        <taxon>Diplogasteroidea</taxon>
        <taxon>Neodiplogasteridae</taxon>
        <taxon>Pristionchus</taxon>
    </lineage>
</organism>
<feature type="region of interest" description="Disordered" evidence="8">
    <location>
        <begin position="1"/>
        <end position="70"/>
    </location>
</feature>
<dbReference type="EMBL" id="BTSX01000004">
    <property type="protein sequence ID" value="GMS91785.1"/>
    <property type="molecule type" value="Genomic_DNA"/>
</dbReference>
<dbReference type="Proteomes" id="UP001432027">
    <property type="component" value="Unassembled WGS sequence"/>
</dbReference>
<gene>
    <name evidence="10" type="ORF">PENTCL1PPCAC_13960</name>
</gene>
<dbReference type="GO" id="GO:0008168">
    <property type="term" value="F:methyltransferase activity"/>
    <property type="evidence" value="ECO:0007669"/>
    <property type="project" value="UniProtKB-KW"/>
</dbReference>
<dbReference type="PANTHER" id="PTHR46223:SF3">
    <property type="entry name" value="HISTONE-LYSINE N-METHYLTRANSFERASE SET-23"/>
    <property type="match status" value="1"/>
</dbReference>
<evidence type="ECO:0000313" key="10">
    <source>
        <dbReference type="EMBL" id="GMS91785.1"/>
    </source>
</evidence>
<evidence type="ECO:0000256" key="3">
    <source>
        <dbReference type="ARBA" id="ARBA00022603"/>
    </source>
</evidence>
<evidence type="ECO:0000256" key="8">
    <source>
        <dbReference type="SAM" id="MobiDB-lite"/>
    </source>
</evidence>
<dbReference type="InterPro" id="IPR050973">
    <property type="entry name" value="H3K9_Histone-Lys_N-MTase"/>
</dbReference>
<evidence type="ECO:0000259" key="9">
    <source>
        <dbReference type="PROSITE" id="PS50280"/>
    </source>
</evidence>
<name>A0AAV5TFF7_9BILA</name>
<feature type="region of interest" description="Disordered" evidence="8">
    <location>
        <begin position="477"/>
        <end position="504"/>
    </location>
</feature>
<dbReference type="Gene3D" id="2.170.270.10">
    <property type="entry name" value="SET domain"/>
    <property type="match status" value="1"/>
</dbReference>
<keyword evidence="2" id="KW-0158">Chromosome</keyword>
<feature type="domain" description="SET" evidence="9">
    <location>
        <begin position="420"/>
        <end position="567"/>
    </location>
</feature>
<keyword evidence="11" id="KW-1185">Reference proteome</keyword>
<protein>
    <recommendedName>
        <fullName evidence="9">SET domain-containing protein</fullName>
    </recommendedName>
</protein>
<dbReference type="InterPro" id="IPR046341">
    <property type="entry name" value="SET_dom_sf"/>
</dbReference>